<name>B3RVG8_TRIAD</name>
<dbReference type="Proteomes" id="UP000009022">
    <property type="component" value="Unassembled WGS sequence"/>
</dbReference>
<proteinExistence type="predicted"/>
<evidence type="ECO:0000313" key="3">
    <source>
        <dbReference type="Proteomes" id="UP000009022"/>
    </source>
</evidence>
<gene>
    <name evidence="2" type="ORF">TRIADDRAFT_55648</name>
</gene>
<feature type="region of interest" description="Disordered" evidence="1">
    <location>
        <begin position="149"/>
        <end position="176"/>
    </location>
</feature>
<feature type="region of interest" description="Disordered" evidence="1">
    <location>
        <begin position="1"/>
        <end position="58"/>
    </location>
</feature>
<organism evidence="2 3">
    <name type="scientific">Trichoplax adhaerens</name>
    <name type="common">Trichoplax reptans</name>
    <dbReference type="NCBI Taxonomy" id="10228"/>
    <lineage>
        <taxon>Eukaryota</taxon>
        <taxon>Metazoa</taxon>
        <taxon>Placozoa</taxon>
        <taxon>Uniplacotomia</taxon>
        <taxon>Trichoplacea</taxon>
        <taxon>Trichoplacidae</taxon>
        <taxon>Trichoplax</taxon>
    </lineage>
</organism>
<dbReference type="InParanoid" id="B3RVG8"/>
<sequence>MNPIRRSVQEYGNPYGHHHHQSSSYKKITSNLSLGNNRHGIASSSKNGSSSGSNIGTSSYNHSSHLPLVTSYQSNHPYFLGHLPPFQDYLQRVWMNRPGRRCSSAISRSLHNKIVDYLQHNTSTTPKFKYWVKSKRFTLINSYLAVPAGTGRKRSKSTNKLFQLKSSSTSSSTQRSETAIRGYRRVAVIEDYEEIIQRYHCIEHEHAGIRRTYEMICQDYSYFPRAVVAKYLEFCPICSHRKQHESTTTSSITTISTSIPAISNPSTSIAVISVATEAINNAGKMDKIVSSGNIMAATTISSQYNLRLDSFMATGNILFIDMTHRPDEFHTWIGCYFDSWSNYCILFPLRNRSPQEVSRKLSSHIFAIFGLPKLLRCQLDGDYIQELVDQLHQLWTIRKMNIHIDQVRLNHHPIIHYIQHLLTIASVDKWVPNLPQIQYKLNNTSANTGWTPQQIVFNILPTWIASKS</sequence>
<accession>B3RVG8</accession>
<dbReference type="EMBL" id="DS985244">
    <property type="protein sequence ID" value="EDV25498.1"/>
    <property type="molecule type" value="Genomic_DNA"/>
</dbReference>
<evidence type="ECO:0000256" key="1">
    <source>
        <dbReference type="SAM" id="MobiDB-lite"/>
    </source>
</evidence>
<dbReference type="GO" id="GO:0003676">
    <property type="term" value="F:nucleic acid binding"/>
    <property type="evidence" value="ECO:0007669"/>
    <property type="project" value="InterPro"/>
</dbReference>
<feature type="compositionally biased region" description="Low complexity" evidence="1">
    <location>
        <begin position="43"/>
        <end position="58"/>
    </location>
</feature>
<dbReference type="Gene3D" id="3.30.420.10">
    <property type="entry name" value="Ribonuclease H-like superfamily/Ribonuclease H"/>
    <property type="match status" value="1"/>
</dbReference>
<dbReference type="RefSeq" id="XP_002111531.1">
    <property type="nucleotide sequence ID" value="XM_002111495.1"/>
</dbReference>
<dbReference type="GeneID" id="6752744"/>
<evidence type="ECO:0008006" key="4">
    <source>
        <dbReference type="Google" id="ProtNLM"/>
    </source>
</evidence>
<dbReference type="OrthoDB" id="10047222at2759"/>
<keyword evidence="3" id="KW-1185">Reference proteome</keyword>
<dbReference type="KEGG" id="tad:TRIADDRAFT_55648"/>
<protein>
    <recommendedName>
        <fullName evidence="4">Integrase zinc-binding domain-containing protein</fullName>
    </recommendedName>
</protein>
<dbReference type="AlphaFoldDB" id="B3RVG8"/>
<feature type="compositionally biased region" description="Polar residues" evidence="1">
    <location>
        <begin position="22"/>
        <end position="36"/>
    </location>
</feature>
<dbReference type="CTD" id="6752744"/>
<dbReference type="InterPro" id="IPR036397">
    <property type="entry name" value="RNaseH_sf"/>
</dbReference>
<dbReference type="HOGENOM" id="CLU_584407_0_0_1"/>
<reference evidence="2 3" key="1">
    <citation type="journal article" date="2008" name="Nature">
        <title>The Trichoplax genome and the nature of placozoans.</title>
        <authorList>
            <person name="Srivastava M."/>
            <person name="Begovic E."/>
            <person name="Chapman J."/>
            <person name="Putnam N.H."/>
            <person name="Hellsten U."/>
            <person name="Kawashima T."/>
            <person name="Kuo A."/>
            <person name="Mitros T."/>
            <person name="Salamov A."/>
            <person name="Carpenter M.L."/>
            <person name="Signorovitch A.Y."/>
            <person name="Moreno M.A."/>
            <person name="Kamm K."/>
            <person name="Grimwood J."/>
            <person name="Schmutz J."/>
            <person name="Shapiro H."/>
            <person name="Grigoriev I.V."/>
            <person name="Buss L.W."/>
            <person name="Schierwater B."/>
            <person name="Dellaporta S.L."/>
            <person name="Rokhsar D.S."/>
        </authorList>
    </citation>
    <scope>NUCLEOTIDE SEQUENCE [LARGE SCALE GENOMIC DNA]</scope>
    <source>
        <strain evidence="2 3">Grell-BS-1999</strain>
    </source>
</reference>
<evidence type="ECO:0000313" key="2">
    <source>
        <dbReference type="EMBL" id="EDV25498.1"/>
    </source>
</evidence>
<dbReference type="PhylomeDB" id="B3RVG8"/>
<dbReference type="eggNOG" id="KOG3740">
    <property type="taxonomic scope" value="Eukaryota"/>
</dbReference>
<dbReference type="OMA" id="TWIASKS"/>